<reference evidence="2 3" key="1">
    <citation type="journal article" date="2013" name="Genome Announc.">
        <title>Complete Genome Sequence of Leifsonia xyli subsp. cynodontis Strain DSM46306, a Gram-Positive Bacterial Pathogen of Grasses.</title>
        <authorList>
            <person name="Monteiro-Vitorello C.B."/>
            <person name="Zerillo M.M."/>
            <person name="Van Sluys M.A."/>
            <person name="Camargo L.E."/>
            <person name="Kitajima J.P."/>
        </authorList>
    </citation>
    <scope>NUCLEOTIDE SEQUENCE [LARGE SCALE GENOMIC DNA]</scope>
    <source>
        <strain evidence="2 3">DSM 46306</strain>
    </source>
</reference>
<dbReference type="EMBL" id="CP006734">
    <property type="protein sequence ID" value="AGW41438.1"/>
    <property type="molecule type" value="Genomic_DNA"/>
</dbReference>
<gene>
    <name evidence="2" type="ORF">O159_13690</name>
</gene>
<sequence>MSSVLAHWEKYDSARYGDFSPVGGDCMNFVSAGLAEWFGSKSIRPDWYNSFAAWVAKHPGANPYNDPYGKLDPANQWVTPSWAYVPAFSTWLNTQKDTGITRTDLKNDPATWSDVKVGDVITMTWNDEGLKTTTWVLTVVATPGLSGSCNDRGPFKELFEGSTLFHAG</sequence>
<evidence type="ECO:0000259" key="1">
    <source>
        <dbReference type="Pfam" id="PF12671"/>
    </source>
</evidence>
<dbReference type="OrthoDB" id="4981342at2"/>
<dbReference type="Proteomes" id="UP000016743">
    <property type="component" value="Chromosome"/>
</dbReference>
<evidence type="ECO:0000313" key="3">
    <source>
        <dbReference type="Proteomes" id="UP000016743"/>
    </source>
</evidence>
<dbReference type="InterPro" id="IPR024301">
    <property type="entry name" value="Amidase_6"/>
</dbReference>
<evidence type="ECO:0000313" key="2">
    <source>
        <dbReference type="EMBL" id="AGW41438.1"/>
    </source>
</evidence>
<proteinExistence type="predicted"/>
<dbReference type="KEGG" id="lxy:O159_13690"/>
<accession>U3PD47</accession>
<organism evidence="2 3">
    <name type="scientific">Leifsonia xyli subsp. cynodontis DSM 46306</name>
    <dbReference type="NCBI Taxonomy" id="1389489"/>
    <lineage>
        <taxon>Bacteria</taxon>
        <taxon>Bacillati</taxon>
        <taxon>Actinomycetota</taxon>
        <taxon>Actinomycetes</taxon>
        <taxon>Micrococcales</taxon>
        <taxon>Microbacteriaceae</taxon>
        <taxon>Leifsonia</taxon>
    </lineage>
</organism>
<name>U3PD47_LEIXC</name>
<dbReference type="HOGENOM" id="CLU_1584437_0_0_11"/>
<feature type="domain" description="Putative amidase" evidence="1">
    <location>
        <begin position="6"/>
        <end position="140"/>
    </location>
</feature>
<dbReference type="Pfam" id="PF12671">
    <property type="entry name" value="Amidase_6"/>
    <property type="match status" value="1"/>
</dbReference>
<dbReference type="AlphaFoldDB" id="U3PD47"/>
<protein>
    <recommendedName>
        <fullName evidence="1">Putative amidase domain-containing protein</fullName>
    </recommendedName>
</protein>
<dbReference type="eggNOG" id="COG1028">
    <property type="taxonomic scope" value="Bacteria"/>
</dbReference>
<keyword evidence="3" id="KW-1185">Reference proteome</keyword>